<organism evidence="1 2">
    <name type="scientific">Gluconobacter kanchanaburiensis NBRC 103587</name>
    <dbReference type="NCBI Taxonomy" id="1307948"/>
    <lineage>
        <taxon>Bacteria</taxon>
        <taxon>Pseudomonadati</taxon>
        <taxon>Pseudomonadota</taxon>
        <taxon>Alphaproteobacteria</taxon>
        <taxon>Acetobacterales</taxon>
        <taxon>Acetobacteraceae</taxon>
        <taxon>Gluconobacter</taxon>
    </lineage>
</organism>
<dbReference type="RefSeq" id="WP_146862546.1">
    <property type="nucleotide sequence ID" value="NZ_BARK01000070.1"/>
</dbReference>
<dbReference type="OrthoDB" id="7280395at2"/>
<comment type="caution">
    <text evidence="1">The sequence shown here is derived from an EMBL/GenBank/DDBJ whole genome shotgun (WGS) entry which is preliminary data.</text>
</comment>
<dbReference type="EMBL" id="BJVA01000013">
    <property type="protein sequence ID" value="GEK96902.1"/>
    <property type="molecule type" value="Genomic_DNA"/>
</dbReference>
<accession>A0A511BAV6</accession>
<evidence type="ECO:0000313" key="1">
    <source>
        <dbReference type="EMBL" id="GEK96902.1"/>
    </source>
</evidence>
<name>A0A511BAV6_9PROT</name>
<proteinExistence type="predicted"/>
<protein>
    <submittedName>
        <fullName evidence="1">Uncharacterized protein</fullName>
    </submittedName>
</protein>
<evidence type="ECO:0000313" key="2">
    <source>
        <dbReference type="Proteomes" id="UP000321079"/>
    </source>
</evidence>
<keyword evidence="2" id="KW-1185">Reference proteome</keyword>
<reference evidence="1 2" key="1">
    <citation type="submission" date="2019-07" db="EMBL/GenBank/DDBJ databases">
        <title>Whole genome shotgun sequence of Gluconobacter kanchanaburiensis NBRC 103587.</title>
        <authorList>
            <person name="Hosoyama A."/>
            <person name="Uohara A."/>
            <person name="Ohji S."/>
            <person name="Ichikawa N."/>
        </authorList>
    </citation>
    <scope>NUCLEOTIDE SEQUENCE [LARGE SCALE GENOMIC DNA]</scope>
    <source>
        <strain evidence="1 2">NBRC 103587</strain>
    </source>
</reference>
<sequence length="209" mass="21828">MIRVSGAVCSGSAIFVALLVSGCTTGSPTPVTISEAVSGIELDLTRTGVVSTSHIQDWSPGQEARFDKNVRALQCTQHVSDPLVAMISGPVTLSLSGSFSSSGSFSIGNSGTLPVFGLQAEANRTKGQTLNLPVQFVPLSALPDAEMAREVGYAGDLLSQPGTLRQREGERITANRDALARHVRTLVSAFPGTCPGKAPHPFVGSRHQD</sequence>
<gene>
    <name evidence="1" type="ORF">GKA01_20990</name>
</gene>
<dbReference type="PROSITE" id="PS51257">
    <property type="entry name" value="PROKAR_LIPOPROTEIN"/>
    <property type="match status" value="1"/>
</dbReference>
<dbReference type="Proteomes" id="UP000321079">
    <property type="component" value="Unassembled WGS sequence"/>
</dbReference>
<dbReference type="AlphaFoldDB" id="A0A511BAV6"/>